<dbReference type="SUPFAM" id="SSF49599">
    <property type="entry name" value="TRAF domain-like"/>
    <property type="match status" value="1"/>
</dbReference>
<dbReference type="AlphaFoldDB" id="A0A0K0FGE9"/>
<dbReference type="STRING" id="75913.A0A0K0FGE9"/>
<evidence type="ECO:0000259" key="1">
    <source>
        <dbReference type="Pfam" id="PF00651"/>
    </source>
</evidence>
<sequence>MNLNKDGSDQENYISLLLKLKDVDCIELTALFSFYVLNVDVFCVCYDFLKHDLLLSSDSELLHNGNLKVGCEIFDYCSGKSTVNLLSNNNGNDSVDLLLRDVASMFGSKKFSDCVIKVRDLEINAHKFILASSDKVVYDILFVYRKSPNMDKMALEMLKIGEKYNLKGLKMMAEECLLYSLSIENACNYLLWSEFYSGQILKE</sequence>
<dbReference type="WBParaSite" id="SVE_0795000.1">
    <property type="protein sequence ID" value="SVE_0795000.1"/>
    <property type="gene ID" value="SVE_0795000"/>
</dbReference>
<dbReference type="PANTHER" id="PTHR24413">
    <property type="entry name" value="SPECKLE-TYPE POZ PROTEIN"/>
    <property type="match status" value="1"/>
</dbReference>
<name>A0A0K0FGE9_STRVS</name>
<organism evidence="2 3">
    <name type="scientific">Strongyloides venezuelensis</name>
    <name type="common">Threadworm</name>
    <dbReference type="NCBI Taxonomy" id="75913"/>
    <lineage>
        <taxon>Eukaryota</taxon>
        <taxon>Metazoa</taxon>
        <taxon>Ecdysozoa</taxon>
        <taxon>Nematoda</taxon>
        <taxon>Chromadorea</taxon>
        <taxon>Rhabditida</taxon>
        <taxon>Tylenchina</taxon>
        <taxon>Panagrolaimomorpha</taxon>
        <taxon>Strongyloidoidea</taxon>
        <taxon>Strongyloididae</taxon>
        <taxon>Strongyloides</taxon>
    </lineage>
</organism>
<dbReference type="Gene3D" id="3.30.710.10">
    <property type="entry name" value="Potassium Channel Kv1.1, Chain A"/>
    <property type="match status" value="2"/>
</dbReference>
<dbReference type="SUPFAM" id="SSF54695">
    <property type="entry name" value="POZ domain"/>
    <property type="match status" value="1"/>
</dbReference>
<dbReference type="Proteomes" id="UP000035680">
    <property type="component" value="Unassembled WGS sequence"/>
</dbReference>
<dbReference type="Pfam" id="PF00651">
    <property type="entry name" value="BTB"/>
    <property type="match status" value="1"/>
</dbReference>
<protein>
    <submittedName>
        <fullName evidence="3">Speckle-type POZ protein (inferred by orthology to a human protein)</fullName>
    </submittedName>
</protein>
<dbReference type="InterPro" id="IPR011333">
    <property type="entry name" value="SKP1/BTB/POZ_sf"/>
</dbReference>
<feature type="domain" description="BTB" evidence="1">
    <location>
        <begin position="105"/>
        <end position="139"/>
    </location>
</feature>
<reference evidence="2" key="1">
    <citation type="submission" date="2014-07" db="EMBL/GenBank/DDBJ databases">
        <authorList>
            <person name="Martin A.A"/>
            <person name="De Silva N."/>
        </authorList>
    </citation>
    <scope>NUCLEOTIDE SEQUENCE</scope>
</reference>
<accession>A0A0K0FGE9</accession>
<proteinExistence type="predicted"/>
<reference evidence="3" key="2">
    <citation type="submission" date="2015-08" db="UniProtKB">
        <authorList>
            <consortium name="WormBaseParasite"/>
        </authorList>
    </citation>
    <scope>IDENTIFICATION</scope>
</reference>
<dbReference type="InterPro" id="IPR000210">
    <property type="entry name" value="BTB/POZ_dom"/>
</dbReference>
<evidence type="ECO:0000313" key="3">
    <source>
        <dbReference type="WBParaSite" id="SVE_0795000.1"/>
    </source>
</evidence>
<keyword evidence="2" id="KW-1185">Reference proteome</keyword>
<evidence type="ECO:0000313" key="2">
    <source>
        <dbReference type="Proteomes" id="UP000035680"/>
    </source>
</evidence>